<feature type="domain" description="PRD" evidence="2">
    <location>
        <begin position="170"/>
        <end position="283"/>
    </location>
</feature>
<dbReference type="Pfam" id="PF03123">
    <property type="entry name" value="CAT_RBD"/>
    <property type="match status" value="1"/>
</dbReference>
<comment type="caution">
    <text evidence="3">The sequence shown here is derived from an EMBL/GenBank/DDBJ whole genome shotgun (WGS) entry which is preliminary data.</text>
</comment>
<sequence>MRIHRIYNNNVVLACEDSGDNVVMIGRGLAFGKKRGDPVDPDRVEQRFVPENQGEDHLTALLSDIPADVLSVATELETMAREHLQSDISHSFILPLADHINYALVRARDGLRIEYPLSVEVGQLYPKEVAFGKKAIRVINERFDSDLPEDEATPLALHLVNSQFATADLVKTFKMTEVFAQIFEIISSAYGYQVNQSHLSVARFVTHLRYLFVRAEQGKATRAQDAAFPAVQDAVRRGYPRAYDCAHKVSLLLQMHMDQELTEDEHTYLTMHIARLATDLWGESSSAHHAS</sequence>
<dbReference type="Pfam" id="PF00874">
    <property type="entry name" value="PRD"/>
    <property type="match status" value="2"/>
</dbReference>
<dbReference type="SUPFAM" id="SSF50151">
    <property type="entry name" value="SacY-like RNA-binding domain"/>
    <property type="match status" value="1"/>
</dbReference>
<keyword evidence="1" id="KW-0677">Repeat</keyword>
<name>A0A7K1LJH5_9MICC</name>
<dbReference type="InterPro" id="IPR050661">
    <property type="entry name" value="BglG_antiterminators"/>
</dbReference>
<feature type="domain" description="PRD" evidence="2">
    <location>
        <begin position="64"/>
        <end position="169"/>
    </location>
</feature>
<dbReference type="PROSITE" id="PS51372">
    <property type="entry name" value="PRD_2"/>
    <property type="match status" value="2"/>
</dbReference>
<dbReference type="RefSeq" id="WP_129315901.1">
    <property type="nucleotide sequence ID" value="NZ_CP197643.1"/>
</dbReference>
<evidence type="ECO:0000313" key="4">
    <source>
        <dbReference type="Proteomes" id="UP000462152"/>
    </source>
</evidence>
<proteinExistence type="predicted"/>
<dbReference type="InterPro" id="IPR004341">
    <property type="entry name" value="CAT_RNA-bd_dom"/>
</dbReference>
<evidence type="ECO:0000256" key="1">
    <source>
        <dbReference type="ARBA" id="ARBA00022737"/>
    </source>
</evidence>
<protein>
    <submittedName>
        <fullName evidence="3">PRD domain-containing protein</fullName>
    </submittedName>
</protein>
<dbReference type="Gene3D" id="2.30.24.10">
    <property type="entry name" value="CAT RNA-binding domain"/>
    <property type="match status" value="1"/>
</dbReference>
<gene>
    <name evidence="3" type="ORF">GMA10_08930</name>
</gene>
<dbReference type="InterPro" id="IPR036650">
    <property type="entry name" value="CAT_RNA-bd_dom_sf"/>
</dbReference>
<dbReference type="GO" id="GO:0003723">
    <property type="term" value="F:RNA binding"/>
    <property type="evidence" value="ECO:0007669"/>
    <property type="project" value="InterPro"/>
</dbReference>
<accession>A0A7K1LJH5</accession>
<evidence type="ECO:0000313" key="3">
    <source>
        <dbReference type="EMBL" id="MUN55329.1"/>
    </source>
</evidence>
<dbReference type="EMBL" id="WOGT01000005">
    <property type="protein sequence ID" value="MUN55329.1"/>
    <property type="molecule type" value="Genomic_DNA"/>
</dbReference>
<dbReference type="SUPFAM" id="SSF63520">
    <property type="entry name" value="PTS-regulatory domain, PRD"/>
    <property type="match status" value="2"/>
</dbReference>
<dbReference type="Gene3D" id="1.10.1790.10">
    <property type="entry name" value="PRD domain"/>
    <property type="match status" value="2"/>
</dbReference>
<dbReference type="SMART" id="SM01061">
    <property type="entry name" value="CAT_RBD"/>
    <property type="match status" value="1"/>
</dbReference>
<evidence type="ECO:0000259" key="2">
    <source>
        <dbReference type="PROSITE" id="PS51372"/>
    </source>
</evidence>
<dbReference type="AlphaFoldDB" id="A0A7K1LJH5"/>
<reference evidence="3 4" key="1">
    <citation type="submission" date="2019-12" db="EMBL/GenBank/DDBJ databases">
        <authorList>
            <person name="Li J."/>
            <person name="Shi Y."/>
            <person name="Xu G."/>
            <person name="Xiao D."/>
            <person name="Ran X."/>
        </authorList>
    </citation>
    <scope>NUCLEOTIDE SEQUENCE [LARGE SCALE GENOMIC DNA]</scope>
    <source>
        <strain evidence="3 4">JCM 15915</strain>
    </source>
</reference>
<dbReference type="OrthoDB" id="9813552at2"/>
<dbReference type="InterPro" id="IPR036634">
    <property type="entry name" value="PRD_sf"/>
</dbReference>
<organism evidence="3 4">
    <name type="scientific">Rothia koreensis</name>
    <dbReference type="NCBI Taxonomy" id="592378"/>
    <lineage>
        <taxon>Bacteria</taxon>
        <taxon>Bacillati</taxon>
        <taxon>Actinomycetota</taxon>
        <taxon>Actinomycetes</taxon>
        <taxon>Micrococcales</taxon>
        <taxon>Micrococcaceae</taxon>
        <taxon>Rothia</taxon>
    </lineage>
</organism>
<dbReference type="InterPro" id="IPR011608">
    <property type="entry name" value="PRD"/>
</dbReference>
<keyword evidence="4" id="KW-1185">Reference proteome</keyword>
<dbReference type="Proteomes" id="UP000462152">
    <property type="component" value="Unassembled WGS sequence"/>
</dbReference>
<dbReference type="GO" id="GO:0006355">
    <property type="term" value="P:regulation of DNA-templated transcription"/>
    <property type="evidence" value="ECO:0007669"/>
    <property type="project" value="InterPro"/>
</dbReference>
<dbReference type="PANTHER" id="PTHR30185">
    <property type="entry name" value="CRYPTIC BETA-GLUCOSIDE BGL OPERON ANTITERMINATOR"/>
    <property type="match status" value="1"/>
</dbReference>
<dbReference type="PANTHER" id="PTHR30185:SF15">
    <property type="entry name" value="CRYPTIC BETA-GLUCOSIDE BGL OPERON ANTITERMINATOR"/>
    <property type="match status" value="1"/>
</dbReference>